<accession>A0A2L1UK85</accession>
<organism evidence="1 2">
    <name type="scientific">Paenibacillus larvae subsp. larvae</name>
    <dbReference type="NCBI Taxonomy" id="147375"/>
    <lineage>
        <taxon>Bacteria</taxon>
        <taxon>Bacillati</taxon>
        <taxon>Bacillota</taxon>
        <taxon>Bacilli</taxon>
        <taxon>Bacillales</taxon>
        <taxon>Paenibacillaceae</taxon>
        <taxon>Paenibacillus</taxon>
    </lineage>
</organism>
<dbReference type="GeneID" id="64221115"/>
<protein>
    <submittedName>
        <fullName evidence="1">Bacterial transcription activator, effector binding domain</fullName>
    </submittedName>
</protein>
<proteinExistence type="predicted"/>
<evidence type="ECO:0000313" key="2">
    <source>
        <dbReference type="Proteomes" id="UP000239833"/>
    </source>
</evidence>
<geneLocation type="plasmid" evidence="1">
    <name>unnamed2</name>
</geneLocation>
<dbReference type="Proteomes" id="UP000239833">
    <property type="component" value="Plasmid unnamed2"/>
</dbReference>
<keyword evidence="1" id="KW-0614">Plasmid</keyword>
<dbReference type="Gene3D" id="3.20.80.10">
    <property type="entry name" value="Regulatory factor, effector binding domain"/>
    <property type="match status" value="1"/>
</dbReference>
<sequence length="162" mass="19204">MNIKWSKRVFHIMSRRYSGNYDEFPGVISRSMRNFKSSFKDFPNNAVLTLAIEPYKGHKGQKNGFFYVGIRFFEMPNSVPQEMDMIHLEGDYVYVRDHLNMAKLHTYFRSLEKWIAENSHHHRKDPNGLQLELYYPNPSSESGLDIEVCIPLKRDDENKMNH</sequence>
<evidence type="ECO:0000313" key="1">
    <source>
        <dbReference type="EMBL" id="AVF28961.1"/>
    </source>
</evidence>
<reference evidence="2" key="1">
    <citation type="submission" date="2017-02" db="EMBL/GenBank/DDBJ databases">
        <title>Delineation of Paenibacillus larvae strains originating from foulbrood outbreaks.</title>
        <authorList>
            <person name="Beims H."/>
            <person name="Bunk B."/>
            <person name="Sproeer C."/>
            <person name="Mohr K.I."/>
            <person name="Pradella S."/>
            <person name="Guenther G."/>
            <person name="Rohde M."/>
            <person name="von der Ohe W."/>
            <person name="Steinert M."/>
        </authorList>
    </citation>
    <scope>NUCLEOTIDE SEQUENCE [LARGE SCALE GENOMIC DNA]</scope>
    <source>
        <strain evidence="2">Eric_III</strain>
        <plasmid evidence="2">Plasmid unnamed2</plasmid>
    </source>
</reference>
<dbReference type="RefSeq" id="WP_077997700.1">
    <property type="nucleotide sequence ID" value="NZ_CP019657.1"/>
</dbReference>
<dbReference type="InterPro" id="IPR011256">
    <property type="entry name" value="Reg_factor_effector_dom_sf"/>
</dbReference>
<name>A0A2L1UK85_9BACL</name>
<gene>
    <name evidence="1" type="ORF">ERICIII_04960</name>
</gene>
<dbReference type="AlphaFoldDB" id="A0A2L1UK85"/>
<dbReference type="EMBL" id="CP019657">
    <property type="protein sequence ID" value="AVF28961.1"/>
    <property type="molecule type" value="Genomic_DNA"/>
</dbReference>